<keyword evidence="6" id="KW-1185">Reference proteome</keyword>
<evidence type="ECO:0000259" key="4">
    <source>
        <dbReference type="PROSITE" id="PS01124"/>
    </source>
</evidence>
<organism evidence="5 6">
    <name type="scientific">Hymenobacter monticola</name>
    <dbReference type="NCBI Taxonomy" id="1705399"/>
    <lineage>
        <taxon>Bacteria</taxon>
        <taxon>Pseudomonadati</taxon>
        <taxon>Bacteroidota</taxon>
        <taxon>Cytophagia</taxon>
        <taxon>Cytophagales</taxon>
        <taxon>Hymenobacteraceae</taxon>
        <taxon>Hymenobacter</taxon>
    </lineage>
</organism>
<dbReference type="EMBL" id="CP094535">
    <property type="protein sequence ID" value="UOE36511.1"/>
    <property type="molecule type" value="Genomic_DNA"/>
</dbReference>
<dbReference type="Proteomes" id="UP000831390">
    <property type="component" value="Plasmid unnamed1"/>
</dbReference>
<dbReference type="Pfam" id="PF12833">
    <property type="entry name" value="HTH_18"/>
    <property type="match status" value="1"/>
</dbReference>
<geneLocation type="plasmid" evidence="5 6">
    <name>unnamed1</name>
</geneLocation>
<feature type="domain" description="HTH araC/xylS-type" evidence="4">
    <location>
        <begin position="188"/>
        <end position="290"/>
    </location>
</feature>
<name>A0ABY4BFJ3_9BACT</name>
<protein>
    <submittedName>
        <fullName evidence="5">Helix-turn-helix transcriptional regulator</fullName>
    </submittedName>
</protein>
<evidence type="ECO:0000256" key="2">
    <source>
        <dbReference type="ARBA" id="ARBA00023125"/>
    </source>
</evidence>
<dbReference type="SUPFAM" id="SSF46689">
    <property type="entry name" value="Homeodomain-like"/>
    <property type="match status" value="1"/>
</dbReference>
<dbReference type="SMART" id="SM00342">
    <property type="entry name" value="HTH_ARAC"/>
    <property type="match status" value="1"/>
</dbReference>
<evidence type="ECO:0000256" key="3">
    <source>
        <dbReference type="ARBA" id="ARBA00023163"/>
    </source>
</evidence>
<evidence type="ECO:0000313" key="6">
    <source>
        <dbReference type="Proteomes" id="UP000831390"/>
    </source>
</evidence>
<dbReference type="PANTHER" id="PTHR43280:SF32">
    <property type="entry name" value="TRANSCRIPTIONAL REGULATORY PROTEIN"/>
    <property type="match status" value="1"/>
</dbReference>
<evidence type="ECO:0000313" key="5">
    <source>
        <dbReference type="EMBL" id="UOE36511.1"/>
    </source>
</evidence>
<dbReference type="PROSITE" id="PS01124">
    <property type="entry name" value="HTH_ARAC_FAMILY_2"/>
    <property type="match status" value="1"/>
</dbReference>
<keyword evidence="1" id="KW-0805">Transcription regulation</keyword>
<keyword evidence="3" id="KW-0804">Transcription</keyword>
<gene>
    <name evidence="5" type="ORF">MTP16_23785</name>
</gene>
<dbReference type="InterPro" id="IPR018060">
    <property type="entry name" value="HTH_AraC"/>
</dbReference>
<dbReference type="InterPro" id="IPR009057">
    <property type="entry name" value="Homeodomain-like_sf"/>
</dbReference>
<dbReference type="RefSeq" id="WP_243520446.1">
    <property type="nucleotide sequence ID" value="NZ_CP094535.1"/>
</dbReference>
<reference evidence="5 6" key="1">
    <citation type="submission" date="2022-03" db="EMBL/GenBank/DDBJ databases">
        <title>Hymenobactersp. isolated from the air.</title>
        <authorList>
            <person name="Won M."/>
            <person name="Kwon S.-W."/>
        </authorList>
    </citation>
    <scope>NUCLEOTIDE SEQUENCE [LARGE SCALE GENOMIC DNA]</scope>
    <source>
        <strain evidence="5 6">KACC 22596</strain>
        <plasmid evidence="5 6">unnamed1</plasmid>
    </source>
</reference>
<keyword evidence="2" id="KW-0238">DNA-binding</keyword>
<keyword evidence="5" id="KW-0614">Plasmid</keyword>
<accession>A0ABY4BFJ3</accession>
<dbReference type="Gene3D" id="1.10.10.60">
    <property type="entry name" value="Homeodomain-like"/>
    <property type="match status" value="1"/>
</dbReference>
<proteinExistence type="predicted"/>
<dbReference type="PANTHER" id="PTHR43280">
    <property type="entry name" value="ARAC-FAMILY TRANSCRIPTIONAL REGULATOR"/>
    <property type="match status" value="1"/>
</dbReference>
<sequence length="296" mass="33823">MPTISSYDMPSLQQEVGVGGASTEFFLLHFHQHERINFEPHRTEAYAVCLLHQGELRVETDLFPNHFVGPAVFVIAPTVIRQFSRTDGSFDAHTLFFDQNFLLKSQADVTYLERFDFLHRPDQHVVPLSPAQHEKFNTYYQLVAQTIRENTAYTPAIVRSLLYILLHEVAAAHEANRAASPPAFTHNQQLLFTFKNLLARDHLRHRHVSYYAQLLHITPKHFSTVIKAESGKTAGEWIDEMVLLEAKVLLQQKELTIAQVADKLHFNDQSTFGKFFKNLAGISPLEYRKGLTVGVD</sequence>
<evidence type="ECO:0000256" key="1">
    <source>
        <dbReference type="ARBA" id="ARBA00023015"/>
    </source>
</evidence>